<proteinExistence type="predicted"/>
<accession>A0A0U3DYS3</accession>
<dbReference type="AlphaFoldDB" id="A0A0U3DYS3"/>
<dbReference type="OrthoDB" id="381017at2157"/>
<organism evidence="1 2">
    <name type="scientific">Ignicoccus islandicus DSM 13165</name>
    <dbReference type="NCBI Taxonomy" id="940295"/>
    <lineage>
        <taxon>Archaea</taxon>
        <taxon>Thermoproteota</taxon>
        <taxon>Thermoprotei</taxon>
        <taxon>Desulfurococcales</taxon>
        <taxon>Desulfurococcaceae</taxon>
        <taxon>Ignicoccus</taxon>
    </lineage>
</organism>
<name>A0A0U3DYS3_9CREN</name>
<keyword evidence="2" id="KW-1185">Reference proteome</keyword>
<dbReference type="EMBL" id="CP006867">
    <property type="protein sequence ID" value="ALU12730.1"/>
    <property type="molecule type" value="Genomic_DNA"/>
</dbReference>
<evidence type="ECO:0000313" key="2">
    <source>
        <dbReference type="Proteomes" id="UP000060778"/>
    </source>
</evidence>
<reference evidence="1 2" key="1">
    <citation type="submission" date="2013-11" db="EMBL/GenBank/DDBJ databases">
        <title>Comparative genomics of Ignicoccus.</title>
        <authorList>
            <person name="Podar M."/>
        </authorList>
    </citation>
    <scope>NUCLEOTIDE SEQUENCE [LARGE SCALE GENOMIC DNA]</scope>
    <source>
        <strain evidence="1 2">DSM 13165</strain>
    </source>
</reference>
<dbReference type="STRING" id="940295.EYM_06860"/>
<protein>
    <submittedName>
        <fullName evidence="1">Uncharacterized protein</fullName>
    </submittedName>
</protein>
<gene>
    <name evidence="1" type="ORF">EYM_06860</name>
</gene>
<dbReference type="Proteomes" id="UP000060778">
    <property type="component" value="Chromosome"/>
</dbReference>
<sequence>MLLKKANENNCFNLSKDASEDVVSFMGFMNDKEIYVTNARPMRAIEKTPVSVRTTDAKPEDLVTVHYHCGIAPSPSAIDIATMTLALKTQILATVPGRPRVFGIVSPTHAGNSLCLDLAIYEPVPQMTIGYDKFKVHVNKVVGIGTRKKGFAKVYRDGSTVDIDGSECTLPSKKCIPFRIGTTGEIVLEDFIFIASYYVNVGESEFQYLKLSPHLNVLYDVKVFNLDIEKAVIRGTTWTLGREDSTKGLNIT</sequence>
<evidence type="ECO:0000313" key="1">
    <source>
        <dbReference type="EMBL" id="ALU12730.1"/>
    </source>
</evidence>
<dbReference type="KEGG" id="iis:EYM_06860"/>
<dbReference type="RefSeq" id="WP_075050307.1">
    <property type="nucleotide sequence ID" value="NZ_CP006867.1"/>
</dbReference>
<dbReference type="GeneID" id="30680745"/>